<comment type="caution">
    <text evidence="5">The sequence shown here is derived from an EMBL/GenBank/DDBJ whole genome shotgun (WGS) entry which is preliminary data.</text>
</comment>
<evidence type="ECO:0000259" key="3">
    <source>
        <dbReference type="Pfam" id="PF02550"/>
    </source>
</evidence>
<keyword evidence="2" id="KW-0808">Transferase</keyword>
<dbReference type="GO" id="GO:0005739">
    <property type="term" value="C:mitochondrion"/>
    <property type="evidence" value="ECO:0007669"/>
    <property type="project" value="TreeGrafter"/>
</dbReference>
<evidence type="ECO:0000313" key="6">
    <source>
        <dbReference type="Proteomes" id="UP001367676"/>
    </source>
</evidence>
<dbReference type="InterPro" id="IPR026888">
    <property type="entry name" value="AcetylCoA_hyd_C"/>
</dbReference>
<dbReference type="Gene3D" id="3.40.1080.20">
    <property type="entry name" value="Acetyl-CoA hydrolase/transferase C-terminal domain"/>
    <property type="match status" value="1"/>
</dbReference>
<dbReference type="Proteomes" id="UP001367676">
    <property type="component" value="Unassembled WGS sequence"/>
</dbReference>
<comment type="similarity">
    <text evidence="1">Belongs to the acetyl-CoA hydrolase/transferase family.</text>
</comment>
<name>A0AAN9TU85_9HEMI</name>
<dbReference type="InterPro" id="IPR003702">
    <property type="entry name" value="ActCoA_hydro_N"/>
</dbReference>
<dbReference type="Pfam" id="PF13336">
    <property type="entry name" value="AcetylCoA_hyd_C"/>
    <property type="match status" value="1"/>
</dbReference>
<accession>A0AAN9TU85</accession>
<keyword evidence="6" id="KW-1185">Reference proteome</keyword>
<dbReference type="GO" id="GO:0006083">
    <property type="term" value="P:acetate metabolic process"/>
    <property type="evidence" value="ECO:0007669"/>
    <property type="project" value="InterPro"/>
</dbReference>
<dbReference type="AlphaFoldDB" id="A0AAN9TU85"/>
<dbReference type="PANTHER" id="PTHR21432">
    <property type="entry name" value="ACETYL-COA HYDROLASE-RELATED"/>
    <property type="match status" value="1"/>
</dbReference>
<dbReference type="PANTHER" id="PTHR21432:SF20">
    <property type="entry name" value="ACETYL-COA HYDROLASE"/>
    <property type="match status" value="1"/>
</dbReference>
<dbReference type="Gene3D" id="3.40.1080.10">
    <property type="entry name" value="Glutaconate Coenzyme A-transferase"/>
    <property type="match status" value="1"/>
</dbReference>
<evidence type="ECO:0000256" key="2">
    <source>
        <dbReference type="ARBA" id="ARBA00022679"/>
    </source>
</evidence>
<evidence type="ECO:0000259" key="4">
    <source>
        <dbReference type="Pfam" id="PF13336"/>
    </source>
</evidence>
<protein>
    <recommendedName>
        <fullName evidence="7">Acetyl-CoA hydrolase</fullName>
    </recommendedName>
</protein>
<dbReference type="InterPro" id="IPR037171">
    <property type="entry name" value="NagB/RpiA_transferase-like"/>
</dbReference>
<dbReference type="GO" id="GO:0008775">
    <property type="term" value="F:acetate CoA-transferase activity"/>
    <property type="evidence" value="ECO:0007669"/>
    <property type="project" value="InterPro"/>
</dbReference>
<dbReference type="InterPro" id="IPR046433">
    <property type="entry name" value="ActCoA_hydro"/>
</dbReference>
<dbReference type="EMBL" id="JBBCAQ010000006">
    <property type="protein sequence ID" value="KAK7603016.1"/>
    <property type="molecule type" value="Genomic_DNA"/>
</dbReference>
<evidence type="ECO:0008006" key="7">
    <source>
        <dbReference type="Google" id="ProtNLM"/>
    </source>
</evidence>
<evidence type="ECO:0000256" key="1">
    <source>
        <dbReference type="ARBA" id="ARBA00009632"/>
    </source>
</evidence>
<dbReference type="InterPro" id="IPR038460">
    <property type="entry name" value="AcetylCoA_hyd_C_sf"/>
</dbReference>
<dbReference type="Pfam" id="PF02550">
    <property type="entry name" value="AcetylCoA_hydro"/>
    <property type="match status" value="1"/>
</dbReference>
<proteinExistence type="inferred from homology"/>
<gene>
    <name evidence="5" type="ORF">V9T40_003015</name>
</gene>
<dbReference type="Gene3D" id="3.30.750.70">
    <property type="entry name" value="4-hydroxybutyrate coenzyme like domains"/>
    <property type="match status" value="1"/>
</dbReference>
<feature type="domain" description="Acetyl-CoA hydrolase/transferase N-terminal" evidence="3">
    <location>
        <begin position="50"/>
        <end position="217"/>
    </location>
</feature>
<organism evidence="5 6">
    <name type="scientific">Parthenolecanium corni</name>
    <dbReference type="NCBI Taxonomy" id="536013"/>
    <lineage>
        <taxon>Eukaryota</taxon>
        <taxon>Metazoa</taxon>
        <taxon>Ecdysozoa</taxon>
        <taxon>Arthropoda</taxon>
        <taxon>Hexapoda</taxon>
        <taxon>Insecta</taxon>
        <taxon>Pterygota</taxon>
        <taxon>Neoptera</taxon>
        <taxon>Paraneoptera</taxon>
        <taxon>Hemiptera</taxon>
        <taxon>Sternorrhyncha</taxon>
        <taxon>Coccoidea</taxon>
        <taxon>Coccidae</taxon>
        <taxon>Parthenolecanium</taxon>
    </lineage>
</organism>
<feature type="domain" description="Acetyl-CoA hydrolase/transferase C-terminal" evidence="4">
    <location>
        <begin position="313"/>
        <end position="468"/>
    </location>
</feature>
<sequence length="478" mass="52066">MSEKYQKLALRLGKSLLQPPKNNLKRMSANSYFTYSPEPAQPLNKDPKWTTAEDAVSCIKSGDTVFLGGAASTPIPLIKAMTEHGKKSSLRNITVCHIHTEGAAEYTSPECEGIFRSLSFFMAGNVRKPVAEGRSDCVPIFLSEIYLLFERKIIQPDVAIIQVSPPDEHGFCSLGTSVDVVRSAIANSKVIIAQVNKNMPRTFGDALVHQSHLDFAVQCDVDLPQHGGHPPSDNERKIGEFIAAELVEDGSTLQMGIGSIPDAVLSKLTNHKDLGIHSEMFSVGLVDLVNRGCVTNNKKPINTGKIIGSFLIGTKPLYDFVHNNPLIEMRTCAYTNHTSIIAQHPKMTAINSCIEIDITGQVSSDSIGTRMYSGFGGQVDFIRGAAEGFDGKGKPIIAMQSTNEKTGESKISAFLKPGAGVVTTRAHVHYVVTEYGIAYLFGKSLRQRAHALINIAHPNHRESLERAAYDRLKVIPSP</sequence>
<reference evidence="5 6" key="1">
    <citation type="submission" date="2024-03" db="EMBL/GenBank/DDBJ databases">
        <title>Adaptation during the transition from Ophiocordyceps entomopathogen to insect associate is accompanied by gene loss and intensified selection.</title>
        <authorList>
            <person name="Ward C.M."/>
            <person name="Onetto C.A."/>
            <person name="Borneman A.R."/>
        </authorList>
    </citation>
    <scope>NUCLEOTIDE SEQUENCE [LARGE SCALE GENOMIC DNA]</scope>
    <source>
        <strain evidence="5">AWRI1</strain>
        <tissue evidence="5">Single Adult Female</tissue>
    </source>
</reference>
<dbReference type="SUPFAM" id="SSF100950">
    <property type="entry name" value="NagB/RpiA/CoA transferase-like"/>
    <property type="match status" value="2"/>
</dbReference>
<evidence type="ECO:0000313" key="5">
    <source>
        <dbReference type="EMBL" id="KAK7603016.1"/>
    </source>
</evidence>